<proteinExistence type="predicted"/>
<feature type="transmembrane region" description="Helical" evidence="1">
    <location>
        <begin position="23"/>
        <end position="40"/>
    </location>
</feature>
<dbReference type="InterPro" id="IPR049458">
    <property type="entry name" value="EpsG-like"/>
</dbReference>
<name>A0A1I3CUD7_9PSED</name>
<dbReference type="AlphaFoldDB" id="A0A1I3CUD7"/>
<feature type="transmembrane region" description="Helical" evidence="1">
    <location>
        <begin position="71"/>
        <end position="93"/>
    </location>
</feature>
<dbReference type="OrthoDB" id="7022657at2"/>
<protein>
    <submittedName>
        <fullName evidence="2">EpsG family protein</fullName>
    </submittedName>
</protein>
<dbReference type="RefSeq" id="WP_090238417.1">
    <property type="nucleotide sequence ID" value="NZ_FOQL01000001.1"/>
</dbReference>
<feature type="transmembrane region" description="Helical" evidence="1">
    <location>
        <begin position="182"/>
        <end position="201"/>
    </location>
</feature>
<gene>
    <name evidence="2" type="ORF">SAMN05216206_0240</name>
</gene>
<feature type="transmembrane region" description="Helical" evidence="1">
    <location>
        <begin position="105"/>
        <end position="124"/>
    </location>
</feature>
<keyword evidence="3" id="KW-1185">Reference proteome</keyword>
<feature type="transmembrane region" description="Helical" evidence="1">
    <location>
        <begin position="207"/>
        <end position="229"/>
    </location>
</feature>
<evidence type="ECO:0000256" key="1">
    <source>
        <dbReference type="SAM" id="Phobius"/>
    </source>
</evidence>
<feature type="transmembrane region" description="Helical" evidence="1">
    <location>
        <begin position="153"/>
        <end position="175"/>
    </location>
</feature>
<feature type="transmembrane region" description="Helical" evidence="1">
    <location>
        <begin position="131"/>
        <end position="147"/>
    </location>
</feature>
<keyword evidence="1" id="KW-0812">Transmembrane</keyword>
<dbReference type="Proteomes" id="UP000243606">
    <property type="component" value="Unassembled WGS sequence"/>
</dbReference>
<evidence type="ECO:0000313" key="3">
    <source>
        <dbReference type="Proteomes" id="UP000243606"/>
    </source>
</evidence>
<accession>A0A1I3CUD7</accession>
<dbReference type="STRING" id="425504.SAMN05216206_0240"/>
<feature type="transmembrane region" description="Helical" evidence="1">
    <location>
        <begin position="319"/>
        <end position="337"/>
    </location>
</feature>
<organism evidence="2 3">
    <name type="scientific">Pseudomonas guineae</name>
    <dbReference type="NCBI Taxonomy" id="425504"/>
    <lineage>
        <taxon>Bacteria</taxon>
        <taxon>Pseudomonadati</taxon>
        <taxon>Pseudomonadota</taxon>
        <taxon>Gammaproteobacteria</taxon>
        <taxon>Pseudomonadales</taxon>
        <taxon>Pseudomonadaceae</taxon>
        <taxon>Pseudomonas</taxon>
    </lineage>
</organism>
<reference evidence="3" key="1">
    <citation type="submission" date="2016-10" db="EMBL/GenBank/DDBJ databases">
        <authorList>
            <person name="Varghese N."/>
            <person name="Submissions S."/>
        </authorList>
    </citation>
    <scope>NUCLEOTIDE SEQUENCE [LARGE SCALE GENOMIC DNA]</scope>
    <source>
        <strain evidence="3">LMG 24016</strain>
    </source>
</reference>
<evidence type="ECO:0000313" key="2">
    <source>
        <dbReference type="EMBL" id="SFH78154.1"/>
    </source>
</evidence>
<sequence>MYMLAWWALFVSALYSLYSRSKTLYVILVGFFIYVAAVVAPETSRDAAVYIDYYNSVIAGVPVDVEFSFKLICYVAEYFFSSSAGIFYIYALISIPVKAFVIWRLSPYPLLSLFAYASYAYLLYDFTQIRAGLAASFVLLAFYFYVTNAGYKASLALAAAVFFHFSAFVFAFAFVLFGLGNFLLVSFILFSLTLLMALVSLLAPGELFGTVSLLSYLDFTGKVSIYLSLQSDGVLADISFVRRLAPVLYCLLPLIFHVFYIGRDRLLLLYMEVLCIGMFAFSFFSALPALAYRFSDYFFIFCCLSLAHIWRLWGRTITFIYTTAYCCGMMYYMLFYLDFAG</sequence>
<keyword evidence="1" id="KW-0472">Membrane</keyword>
<feature type="transmembrane region" description="Helical" evidence="1">
    <location>
        <begin position="267"/>
        <end position="287"/>
    </location>
</feature>
<feature type="transmembrane region" description="Helical" evidence="1">
    <location>
        <begin position="241"/>
        <end position="261"/>
    </location>
</feature>
<keyword evidence="1" id="KW-1133">Transmembrane helix</keyword>
<dbReference type="Pfam" id="PF14897">
    <property type="entry name" value="EpsG"/>
    <property type="match status" value="1"/>
</dbReference>
<feature type="transmembrane region" description="Helical" evidence="1">
    <location>
        <begin position="294"/>
        <end position="313"/>
    </location>
</feature>
<dbReference type="EMBL" id="FOQL01000001">
    <property type="protein sequence ID" value="SFH78154.1"/>
    <property type="molecule type" value="Genomic_DNA"/>
</dbReference>